<evidence type="ECO:0000259" key="1">
    <source>
        <dbReference type="Pfam" id="PF21686"/>
    </source>
</evidence>
<dbReference type="EMBL" id="FNVO01000005">
    <property type="protein sequence ID" value="SEG41554.1"/>
    <property type="molecule type" value="Genomic_DNA"/>
</dbReference>
<dbReference type="NCBIfam" id="TIGR02778">
    <property type="entry name" value="ligD_pol"/>
    <property type="match status" value="1"/>
</dbReference>
<evidence type="ECO:0000313" key="2">
    <source>
        <dbReference type="EMBL" id="SEG41554.1"/>
    </source>
</evidence>
<dbReference type="InterPro" id="IPR052171">
    <property type="entry name" value="NHEJ_LigD"/>
</dbReference>
<dbReference type="PANTHER" id="PTHR42705:SF2">
    <property type="entry name" value="BIFUNCTIONAL NON-HOMOLOGOUS END JOINING PROTEIN LIGD"/>
    <property type="match status" value="1"/>
</dbReference>
<protein>
    <submittedName>
        <fullName evidence="2">Bifunctional non-homologous end joining protein LigD</fullName>
    </submittedName>
</protein>
<name>A0A1H5ZZZ9_9ACTN</name>
<dbReference type="PANTHER" id="PTHR42705">
    <property type="entry name" value="BIFUNCTIONAL NON-HOMOLOGOUS END JOINING PROTEIN LIGD"/>
    <property type="match status" value="1"/>
</dbReference>
<organism evidence="2 3">
    <name type="scientific">Thermomonospora echinospora</name>
    <dbReference type="NCBI Taxonomy" id="1992"/>
    <lineage>
        <taxon>Bacteria</taxon>
        <taxon>Bacillati</taxon>
        <taxon>Actinomycetota</taxon>
        <taxon>Actinomycetes</taxon>
        <taxon>Streptosporangiales</taxon>
        <taxon>Thermomonosporaceae</taxon>
        <taxon>Thermomonospora</taxon>
    </lineage>
</organism>
<reference evidence="3" key="1">
    <citation type="submission" date="2016-10" db="EMBL/GenBank/DDBJ databases">
        <authorList>
            <person name="Varghese N."/>
            <person name="Submissions S."/>
        </authorList>
    </citation>
    <scope>NUCLEOTIDE SEQUENCE [LARGE SCALE GENOMIC DNA]</scope>
    <source>
        <strain evidence="3">DSM 43163</strain>
    </source>
</reference>
<sequence length="302" mass="33536">MSKGERVRVQVDGRVLSLSNLDKVLYPKDGFTKGEMIDYYTRITPVLLPHLRDRPVTRKRYPDGMPGQSFIEKNAPAGTPDWVRTVNLPTPGSAKGRASADYVMVDGLPTVVWLANLAAVELHVPQWRVGPRGGVHRPDLMVFDLDPGPPATIVDACQVACALRELLDSDGLTAYPKTSGKKGLHLYVPVRESGRTRDYAEKAALRLEESDPRHVTTRMDKRLRRRKVFIDWTQNDPGKTTVAPYSMRGSDRPAVSAPVTWDEVEACREPADLAFVTDQVLARVEEHGDLMAPLLEEGPPLP</sequence>
<dbReference type="OrthoDB" id="4296267at2"/>
<dbReference type="InterPro" id="IPR014145">
    <property type="entry name" value="LigD_pol_dom"/>
</dbReference>
<dbReference type="Gene3D" id="3.90.920.10">
    <property type="entry name" value="DNA primase, PRIM domain"/>
    <property type="match status" value="1"/>
</dbReference>
<gene>
    <name evidence="2" type="ORF">SAMN04489712_10585</name>
</gene>
<dbReference type="CDD" id="cd04863">
    <property type="entry name" value="MtLigD_Pol_like"/>
    <property type="match status" value="1"/>
</dbReference>
<proteinExistence type="predicted"/>
<dbReference type="Pfam" id="PF21686">
    <property type="entry name" value="LigD_Prim-Pol"/>
    <property type="match status" value="1"/>
</dbReference>
<dbReference type="RefSeq" id="WP_103938090.1">
    <property type="nucleotide sequence ID" value="NZ_FNVO01000005.1"/>
</dbReference>
<dbReference type="InterPro" id="IPR033649">
    <property type="entry name" value="MtLigD_Pol-like"/>
</dbReference>
<keyword evidence="3" id="KW-1185">Reference proteome</keyword>
<dbReference type="Proteomes" id="UP000236723">
    <property type="component" value="Unassembled WGS sequence"/>
</dbReference>
<feature type="domain" description="DNA ligase D polymerase" evidence="1">
    <location>
        <begin position="32"/>
        <end position="290"/>
    </location>
</feature>
<accession>A0A1H5ZZZ9</accession>
<dbReference type="AlphaFoldDB" id="A0A1H5ZZZ9"/>
<evidence type="ECO:0000313" key="3">
    <source>
        <dbReference type="Proteomes" id="UP000236723"/>
    </source>
</evidence>